<evidence type="ECO:0000256" key="1">
    <source>
        <dbReference type="SAM" id="MobiDB-lite"/>
    </source>
</evidence>
<gene>
    <name evidence="2" type="ORF">TWF694_011685</name>
</gene>
<feature type="compositionally biased region" description="Polar residues" evidence="1">
    <location>
        <begin position="123"/>
        <end position="134"/>
    </location>
</feature>
<evidence type="ECO:0000313" key="2">
    <source>
        <dbReference type="EMBL" id="KAK6537500.1"/>
    </source>
</evidence>
<dbReference type="Proteomes" id="UP001365542">
    <property type="component" value="Unassembled WGS sequence"/>
</dbReference>
<keyword evidence="3" id="KW-1185">Reference proteome</keyword>
<proteinExistence type="predicted"/>
<accession>A0AAV9X5X1</accession>
<comment type="caution">
    <text evidence="2">The sequence shown here is derived from an EMBL/GenBank/DDBJ whole genome shotgun (WGS) entry which is preliminary data.</text>
</comment>
<name>A0AAV9X5X1_9PEZI</name>
<protein>
    <submittedName>
        <fullName evidence="2">Uncharacterized protein</fullName>
    </submittedName>
</protein>
<reference evidence="2 3" key="1">
    <citation type="submission" date="2019-10" db="EMBL/GenBank/DDBJ databases">
        <authorList>
            <person name="Palmer J.M."/>
        </authorList>
    </citation>
    <scope>NUCLEOTIDE SEQUENCE [LARGE SCALE GENOMIC DNA]</scope>
    <source>
        <strain evidence="2 3">TWF694</strain>
    </source>
</reference>
<sequence>MSTQHYSTSQGTVDADGIRHTTLANGDVVQEAANGPVFLGLRLAGGEAFVESDSEESEEEYHHHHHQQAGAYIPQQHGYPRATSSSPPQYTGQMVMPAPIKKEKKSKKSKKERSGSSSSSSGQQHTCNCGHNHH</sequence>
<feature type="compositionally biased region" description="Polar residues" evidence="1">
    <location>
        <begin position="82"/>
        <end position="92"/>
    </location>
</feature>
<feature type="compositionally biased region" description="Basic residues" evidence="1">
    <location>
        <begin position="102"/>
        <end position="111"/>
    </location>
</feature>
<feature type="compositionally biased region" description="Acidic residues" evidence="1">
    <location>
        <begin position="50"/>
        <end position="59"/>
    </location>
</feature>
<dbReference type="AlphaFoldDB" id="A0AAV9X5X1"/>
<dbReference type="EMBL" id="JAVHJO010000009">
    <property type="protein sequence ID" value="KAK6537500.1"/>
    <property type="molecule type" value="Genomic_DNA"/>
</dbReference>
<feature type="region of interest" description="Disordered" evidence="1">
    <location>
        <begin position="49"/>
        <end position="134"/>
    </location>
</feature>
<organism evidence="2 3">
    <name type="scientific">Orbilia ellipsospora</name>
    <dbReference type="NCBI Taxonomy" id="2528407"/>
    <lineage>
        <taxon>Eukaryota</taxon>
        <taxon>Fungi</taxon>
        <taxon>Dikarya</taxon>
        <taxon>Ascomycota</taxon>
        <taxon>Pezizomycotina</taxon>
        <taxon>Orbiliomycetes</taxon>
        <taxon>Orbiliales</taxon>
        <taxon>Orbiliaceae</taxon>
        <taxon>Orbilia</taxon>
    </lineage>
</organism>
<evidence type="ECO:0000313" key="3">
    <source>
        <dbReference type="Proteomes" id="UP001365542"/>
    </source>
</evidence>